<reference evidence="6" key="2">
    <citation type="submission" date="2025-08" db="UniProtKB">
        <authorList>
            <consortium name="RefSeq"/>
        </authorList>
    </citation>
    <scope>IDENTIFICATION</scope>
    <source>
        <tissue evidence="6">Leaf</tissue>
    </source>
</reference>
<feature type="signal peptide" evidence="4">
    <location>
        <begin position="1"/>
        <end position="25"/>
    </location>
</feature>
<dbReference type="AlphaFoldDB" id="A0A1S3Y0B3"/>
<dbReference type="SUPFAM" id="SSF52266">
    <property type="entry name" value="SGNH hydrolase"/>
    <property type="match status" value="1"/>
</dbReference>
<organism evidence="5 6">
    <name type="scientific">Nicotiana tabacum</name>
    <name type="common">Common tobacco</name>
    <dbReference type="NCBI Taxonomy" id="4097"/>
    <lineage>
        <taxon>Eukaryota</taxon>
        <taxon>Viridiplantae</taxon>
        <taxon>Streptophyta</taxon>
        <taxon>Embryophyta</taxon>
        <taxon>Tracheophyta</taxon>
        <taxon>Spermatophyta</taxon>
        <taxon>Magnoliopsida</taxon>
        <taxon>eudicotyledons</taxon>
        <taxon>Gunneridae</taxon>
        <taxon>Pentapetalae</taxon>
        <taxon>asterids</taxon>
        <taxon>lamiids</taxon>
        <taxon>Solanales</taxon>
        <taxon>Solanaceae</taxon>
        <taxon>Nicotianoideae</taxon>
        <taxon>Nicotianeae</taxon>
        <taxon>Nicotiana</taxon>
    </lineage>
</organism>
<dbReference type="OrthoDB" id="1600564at2759"/>
<dbReference type="InterPro" id="IPR036514">
    <property type="entry name" value="SGNH_hydro_sf"/>
</dbReference>
<dbReference type="RefSeq" id="XP_016445638.1">
    <property type="nucleotide sequence ID" value="XM_016590152.1"/>
</dbReference>
<reference evidence="5" key="1">
    <citation type="journal article" date="2014" name="Nat. Commun.">
        <title>The tobacco genome sequence and its comparison with those of tomato and potato.</title>
        <authorList>
            <person name="Sierro N."/>
            <person name="Battey J.N."/>
            <person name="Ouadi S."/>
            <person name="Bakaher N."/>
            <person name="Bovet L."/>
            <person name="Willig A."/>
            <person name="Goepfert S."/>
            <person name="Peitsch M.C."/>
            <person name="Ivanov N.V."/>
        </authorList>
    </citation>
    <scope>NUCLEOTIDE SEQUENCE [LARGE SCALE GENOMIC DNA]</scope>
</reference>
<dbReference type="Pfam" id="PF00657">
    <property type="entry name" value="Lipase_GDSL"/>
    <property type="match status" value="1"/>
</dbReference>
<keyword evidence="5" id="KW-1185">Reference proteome</keyword>
<gene>
    <name evidence="6" type="primary">LOC107770820</name>
</gene>
<dbReference type="KEGG" id="nta:107770820"/>
<accession>A0A1S3Y0B3</accession>
<evidence type="ECO:0000256" key="2">
    <source>
        <dbReference type="ARBA" id="ARBA00022801"/>
    </source>
</evidence>
<protein>
    <submittedName>
        <fullName evidence="6">GDSL esterase/lipase At5g55050-like</fullName>
    </submittedName>
</protein>
<dbReference type="RefSeq" id="XP_016445638.1">
    <property type="nucleotide sequence ID" value="XM_016590152.2"/>
</dbReference>
<evidence type="ECO:0000313" key="6">
    <source>
        <dbReference type="RefSeq" id="XP_016445638.1"/>
    </source>
</evidence>
<proteinExistence type="inferred from homology"/>
<dbReference type="GO" id="GO:0016042">
    <property type="term" value="P:lipid catabolic process"/>
    <property type="evidence" value="ECO:0007669"/>
    <property type="project" value="UniProtKB-KW"/>
</dbReference>
<keyword evidence="3" id="KW-0442">Lipid degradation</keyword>
<feature type="chain" id="PRO_5010317515" evidence="4">
    <location>
        <begin position="26"/>
        <end position="364"/>
    </location>
</feature>
<name>A0A1S3Y0B3_TOBAC</name>
<dbReference type="OMA" id="AYEMTIN"/>
<evidence type="ECO:0000313" key="5">
    <source>
        <dbReference type="Proteomes" id="UP000790787"/>
    </source>
</evidence>
<dbReference type="PaxDb" id="4097-A0A1S3Y0B3"/>
<dbReference type="Gene3D" id="3.40.50.1110">
    <property type="entry name" value="SGNH hydrolase"/>
    <property type="match status" value="1"/>
</dbReference>
<dbReference type="InterPro" id="IPR001087">
    <property type="entry name" value="GDSL"/>
</dbReference>
<comment type="similarity">
    <text evidence="1">Belongs to the 'GDSL' lipolytic enzyme family.</text>
</comment>
<dbReference type="CDD" id="cd01837">
    <property type="entry name" value="SGNH_plant_lipase_like"/>
    <property type="match status" value="1"/>
</dbReference>
<dbReference type="Proteomes" id="UP000790787">
    <property type="component" value="Chromosome 7"/>
</dbReference>
<dbReference type="PANTHER" id="PTHR45648:SF17">
    <property type="entry name" value="GDSL ESTERASE_LIPASE"/>
    <property type="match status" value="1"/>
</dbReference>
<dbReference type="PANTHER" id="PTHR45648">
    <property type="entry name" value="GDSL LIPASE/ACYLHYDROLASE FAMILY PROTEIN (AFU_ORTHOLOGUE AFUA_4G14700)"/>
    <property type="match status" value="1"/>
</dbReference>
<evidence type="ECO:0000256" key="4">
    <source>
        <dbReference type="SAM" id="SignalP"/>
    </source>
</evidence>
<dbReference type="GeneID" id="107770820"/>
<dbReference type="InterPro" id="IPR051058">
    <property type="entry name" value="GDSL_Est/Lipase"/>
</dbReference>
<dbReference type="GO" id="GO:0016788">
    <property type="term" value="F:hydrolase activity, acting on ester bonds"/>
    <property type="evidence" value="ECO:0007669"/>
    <property type="project" value="InterPro"/>
</dbReference>
<keyword evidence="3" id="KW-0443">Lipid metabolism</keyword>
<sequence>MEKICHFSLLIVLSLSTFGPNLVNADAQRPAPPPIFILGDSTADVGTNSYIPDCHATANFPHNGIDFVHSRPTGRFSNGLNSADHLARLFGYNSSPPPFLFLHSLKYGLQLGIYRGVNFASGGSGLLEETGLQLNVLNLPQQINQFVTVRKNLTAALGHESTKALLARSLFCISTGSNDIFVYFKTRSTMPKEEFINLLMEAYENHIKTLYSLGARKFGIISVPPVGCCPANRLLNATKCFEPMNDFARCFHSALDKLMCNLSSELHGMKYALGDTYKMTIDVIDNPRPFNFSNVDTACCGHGTLNAEGICNPTANLCSDRRKFIFWDLFHPTQAAAQLAANTLYGGPTQYVSPINFAQLAAEN</sequence>
<evidence type="ECO:0000256" key="3">
    <source>
        <dbReference type="ARBA" id="ARBA00022963"/>
    </source>
</evidence>
<evidence type="ECO:0000256" key="1">
    <source>
        <dbReference type="ARBA" id="ARBA00008668"/>
    </source>
</evidence>
<dbReference type="InterPro" id="IPR035669">
    <property type="entry name" value="SGNH_plant_lipase-like"/>
</dbReference>
<keyword evidence="2" id="KW-0378">Hydrolase</keyword>
<keyword evidence="4" id="KW-0732">Signal</keyword>